<dbReference type="InterPro" id="IPR036390">
    <property type="entry name" value="WH_DNA-bd_sf"/>
</dbReference>
<dbReference type="EMBL" id="CP121195">
    <property type="protein sequence ID" value="XBH15140.1"/>
    <property type="molecule type" value="Genomic_DNA"/>
</dbReference>
<reference evidence="1" key="1">
    <citation type="submission" date="2023-03" db="EMBL/GenBank/DDBJ databases">
        <title>Edaphobacter sp.</title>
        <authorList>
            <person name="Huber K.J."/>
            <person name="Papendorf J."/>
            <person name="Pilke C."/>
            <person name="Bunk B."/>
            <person name="Sproeer C."/>
            <person name="Pester M."/>
        </authorList>
    </citation>
    <scope>NUCLEOTIDE SEQUENCE</scope>
    <source>
        <strain evidence="1">DSM 109920</strain>
    </source>
</reference>
<evidence type="ECO:0008006" key="2">
    <source>
        <dbReference type="Google" id="ProtNLM"/>
    </source>
</evidence>
<evidence type="ECO:0000313" key="1">
    <source>
        <dbReference type="EMBL" id="XBH15140.1"/>
    </source>
</evidence>
<sequence length="106" mass="11652">MTEQTELLREIRDLLLLIAEPALAKRDESLRAALLELAGRSKGKRNAILLMDGSRSRAAISKESGIDQGDLSRLVKSLREKGLVGSEDPPKIILALPPKFFETGEK</sequence>
<name>A0AAU7DDK5_9BACT</name>
<dbReference type="RefSeq" id="WP_348270151.1">
    <property type="nucleotide sequence ID" value="NZ_CP121195.1"/>
</dbReference>
<organism evidence="1">
    <name type="scientific">Edaphobacter paludis</name>
    <dbReference type="NCBI Taxonomy" id="3035702"/>
    <lineage>
        <taxon>Bacteria</taxon>
        <taxon>Pseudomonadati</taxon>
        <taxon>Acidobacteriota</taxon>
        <taxon>Terriglobia</taxon>
        <taxon>Terriglobales</taxon>
        <taxon>Acidobacteriaceae</taxon>
        <taxon>Edaphobacter</taxon>
    </lineage>
</organism>
<dbReference type="SUPFAM" id="SSF46785">
    <property type="entry name" value="Winged helix' DNA-binding domain"/>
    <property type="match status" value="1"/>
</dbReference>
<accession>A0AAU7DDK5</accession>
<proteinExistence type="predicted"/>
<protein>
    <recommendedName>
        <fullName evidence="2">MarR family transcriptional regulator</fullName>
    </recommendedName>
</protein>
<gene>
    <name evidence="1" type="ORF">P8936_08230</name>
</gene>
<dbReference type="AlphaFoldDB" id="A0AAU7DDK5"/>